<dbReference type="RefSeq" id="WP_280009616.1">
    <property type="nucleotide sequence ID" value="NZ_JAOCEK010000043.1"/>
</dbReference>
<dbReference type="EMBL" id="JAOCEK010000043">
    <property type="protein sequence ID" value="MDH1337493.1"/>
    <property type="molecule type" value="Genomic_DNA"/>
</dbReference>
<dbReference type="GO" id="GO:0004519">
    <property type="term" value="F:endonuclease activity"/>
    <property type="evidence" value="ECO:0007669"/>
    <property type="project" value="UniProtKB-KW"/>
</dbReference>
<dbReference type="AlphaFoldDB" id="A0AA42QA39"/>
<proteinExistence type="predicted"/>
<organism evidence="1 2">
    <name type="scientific">Comamonas thiooxydans</name>
    <dbReference type="NCBI Taxonomy" id="363952"/>
    <lineage>
        <taxon>Bacteria</taxon>
        <taxon>Pseudomonadati</taxon>
        <taxon>Pseudomonadota</taxon>
        <taxon>Betaproteobacteria</taxon>
        <taxon>Burkholderiales</taxon>
        <taxon>Comamonadaceae</taxon>
        <taxon>Comamonas</taxon>
    </lineage>
</organism>
<accession>A0AA42QA39</accession>
<dbReference type="Proteomes" id="UP001161065">
    <property type="component" value="Unassembled WGS sequence"/>
</dbReference>
<dbReference type="InterPro" id="IPR011856">
    <property type="entry name" value="tRNA_endonuc-like_dom_sf"/>
</dbReference>
<comment type="caution">
    <text evidence="1">The sequence shown here is derived from an EMBL/GenBank/DDBJ whole genome shotgun (WGS) entry which is preliminary data.</text>
</comment>
<protein>
    <submittedName>
        <fullName evidence="1">Restriction endonuclease</fullName>
    </submittedName>
</protein>
<gene>
    <name evidence="1" type="ORF">N5D63_25495</name>
</gene>
<name>A0AA42QA39_9BURK</name>
<keyword evidence="1" id="KW-0378">Hydrolase</keyword>
<dbReference type="Gene3D" id="3.40.1350.10">
    <property type="match status" value="1"/>
</dbReference>
<reference evidence="1" key="1">
    <citation type="submission" date="2022-09" db="EMBL/GenBank/DDBJ databases">
        <title>Intensive care unit water sources are persistently colonized with multi-drug resistant bacteria and are the site of extensive horizontal gene transfer of antibiotic resistance genes.</title>
        <authorList>
            <person name="Diorio-Toth L."/>
        </authorList>
    </citation>
    <scope>NUCLEOTIDE SEQUENCE</scope>
    <source>
        <strain evidence="1">GD03832</strain>
    </source>
</reference>
<dbReference type="GO" id="GO:0003676">
    <property type="term" value="F:nucleic acid binding"/>
    <property type="evidence" value="ECO:0007669"/>
    <property type="project" value="InterPro"/>
</dbReference>
<sequence length="381" mass="42532">MSGVLMGIIDFREIVSANANHASGKDAPLGKSNLPDDFEVFCEEFFTNVRRGKIFKTVSRGPDGGIDLGVEEILSDGSRIKWLVSCKHHAHSRNAVSDSDERNIVERITYWECDGFIPFYTTPPTTTVGNHIDGVEKFGKRVERYFKDRIERELLSSPAGIQLAARYFPQSMVNHYAKIVETAQCYKESDLIAHEDMLFGPGGLRRSMSGLNETQLIVAKTEMIRYANLLATMDMHAPYFVRALNDAITLAPAHFHGDGQATQLGDFINIRPTWSESDLVRASDDKGLNFMYFVASAWSFWDWGSAHDAFAKAMVIRGELRSGFSEADVEELKKSSEFSELVDHQKAKGLLTPGLVALLLQEEARDVLARLVAFACPIPSR</sequence>
<keyword evidence="1" id="KW-0255">Endonuclease</keyword>
<evidence type="ECO:0000313" key="1">
    <source>
        <dbReference type="EMBL" id="MDH1337493.1"/>
    </source>
</evidence>
<evidence type="ECO:0000313" key="2">
    <source>
        <dbReference type="Proteomes" id="UP001161065"/>
    </source>
</evidence>
<keyword evidence="1" id="KW-0540">Nuclease</keyword>